<evidence type="ECO:0000256" key="3">
    <source>
        <dbReference type="ARBA" id="ARBA00022729"/>
    </source>
</evidence>
<keyword evidence="5 8" id="KW-0472">Membrane</keyword>
<feature type="chain" id="PRO_5026144474" evidence="9">
    <location>
        <begin position="24"/>
        <end position="331"/>
    </location>
</feature>
<evidence type="ECO:0000256" key="1">
    <source>
        <dbReference type="ARBA" id="ARBA00004479"/>
    </source>
</evidence>
<feature type="signal peptide" evidence="9">
    <location>
        <begin position="1"/>
        <end position="23"/>
    </location>
</feature>
<dbReference type="InterPro" id="IPR036116">
    <property type="entry name" value="FN3_sf"/>
</dbReference>
<sequence length="331" mass="38294">MKLFTVHPVWPIFLSLWASQCGTEDNSSDVCQEDMNPDELNILSSSGQMEYVDKNDVNETFSCLLYPRGLLNCSWSFQTLEKDAQLSVHINVCNGNTRADYWNIASKDGVGFKYWNLHAEFKSVILEFNMSLHDKWTSYTYMYEMELLEVLSPPSNISASVKDKYLMVTWSLPGSRTTTNPQCFEYQLDLGDQEEPKNVTAKLFYKDLNDPTRTYSVRIRARKNKECFLSHVWSDWSHTVWLDQSRFKLNTLVIISISLGVPMILLAVLLLVRHQRVSELLFPPIPCPPPKYIYFLERNDPSSFVHLAQPAKVEEEITEVEDTKENAEKTF</sequence>
<evidence type="ECO:0000256" key="5">
    <source>
        <dbReference type="ARBA" id="ARBA00023136"/>
    </source>
</evidence>
<feature type="transmembrane region" description="Helical" evidence="8">
    <location>
        <begin position="252"/>
        <end position="272"/>
    </location>
</feature>
<evidence type="ECO:0000256" key="4">
    <source>
        <dbReference type="ARBA" id="ARBA00022989"/>
    </source>
</evidence>
<dbReference type="Gene3D" id="2.60.40.10">
    <property type="entry name" value="Immunoglobulins"/>
    <property type="match status" value="1"/>
</dbReference>
<dbReference type="GO" id="GO:0004896">
    <property type="term" value="F:cytokine receptor activity"/>
    <property type="evidence" value="ECO:0007669"/>
    <property type="project" value="TreeGrafter"/>
</dbReference>
<keyword evidence="4 8" id="KW-1133">Transmembrane helix</keyword>
<reference evidence="11" key="2">
    <citation type="submission" date="2019-02" db="EMBL/GenBank/DDBJ databases">
        <title>Opniocepnalus argus Var Kimnra genome.</title>
        <authorList>
            <person name="Zhou C."/>
            <person name="Xiao S."/>
        </authorList>
    </citation>
    <scope>NUCLEOTIDE SEQUENCE [LARGE SCALE GENOMIC DNA]</scope>
</reference>
<dbReference type="PANTHER" id="PTHR23037:SF46">
    <property type="entry name" value="INTERLEUKIN 5 RECEPTOR SUBUNIT ALPHA"/>
    <property type="match status" value="1"/>
</dbReference>
<comment type="subcellular location">
    <subcellularLocation>
        <location evidence="1">Membrane</location>
        <topology evidence="1">Single-pass type I membrane protein</topology>
    </subcellularLocation>
</comment>
<dbReference type="Proteomes" id="UP000503349">
    <property type="component" value="Chromosome 14"/>
</dbReference>
<reference evidence="10 11" key="1">
    <citation type="submission" date="2019-02" db="EMBL/GenBank/DDBJ databases">
        <title>Opniocepnalus argus genome.</title>
        <authorList>
            <person name="Zhou C."/>
            <person name="Xiao S."/>
        </authorList>
    </citation>
    <scope>NUCLEOTIDE SEQUENCE [LARGE SCALE GENOMIC DNA]</scope>
    <source>
        <strain evidence="10">OARG1902GOOAL</strain>
        <tissue evidence="10">Muscle</tissue>
    </source>
</reference>
<name>A0A6G1Q933_CHAAH</name>
<protein>
    <submittedName>
        <fullName evidence="10">Interleukin-5 receptor subunit alpha</fullName>
    </submittedName>
</protein>
<evidence type="ECO:0000256" key="9">
    <source>
        <dbReference type="SAM" id="SignalP"/>
    </source>
</evidence>
<gene>
    <name evidence="10" type="ORF">EXN66_Car014694</name>
</gene>
<evidence type="ECO:0000256" key="2">
    <source>
        <dbReference type="ARBA" id="ARBA00022692"/>
    </source>
</evidence>
<keyword evidence="2 8" id="KW-0812">Transmembrane</keyword>
<keyword evidence="6 10" id="KW-0675">Receptor</keyword>
<evidence type="ECO:0000256" key="7">
    <source>
        <dbReference type="ARBA" id="ARBA00023180"/>
    </source>
</evidence>
<dbReference type="PANTHER" id="PTHR23037">
    <property type="entry name" value="CYTOKINE RECEPTOR"/>
    <property type="match status" value="1"/>
</dbReference>
<keyword evidence="3 9" id="KW-0732">Signal</keyword>
<accession>A0A6G1Q933</accession>
<keyword evidence="11" id="KW-1185">Reference proteome</keyword>
<keyword evidence="7" id="KW-0325">Glycoprotein</keyword>
<proteinExistence type="predicted"/>
<dbReference type="AlphaFoldDB" id="A0A6G1Q933"/>
<dbReference type="SUPFAM" id="SSF49265">
    <property type="entry name" value="Fibronectin type III"/>
    <property type="match status" value="1"/>
</dbReference>
<dbReference type="InterPro" id="IPR013783">
    <property type="entry name" value="Ig-like_fold"/>
</dbReference>
<dbReference type="EMBL" id="CM015725">
    <property type="protein sequence ID" value="KAF3699007.1"/>
    <property type="molecule type" value="Genomic_DNA"/>
</dbReference>
<organism evidence="10 11">
    <name type="scientific">Channa argus</name>
    <name type="common">Northern snakehead</name>
    <name type="synonym">Ophicephalus argus</name>
    <dbReference type="NCBI Taxonomy" id="215402"/>
    <lineage>
        <taxon>Eukaryota</taxon>
        <taxon>Metazoa</taxon>
        <taxon>Chordata</taxon>
        <taxon>Craniata</taxon>
        <taxon>Vertebrata</taxon>
        <taxon>Euteleostomi</taxon>
        <taxon>Actinopterygii</taxon>
        <taxon>Neopterygii</taxon>
        <taxon>Teleostei</taxon>
        <taxon>Neoteleostei</taxon>
        <taxon>Acanthomorphata</taxon>
        <taxon>Anabantaria</taxon>
        <taxon>Anabantiformes</taxon>
        <taxon>Channoidei</taxon>
        <taxon>Channidae</taxon>
        <taxon>Channa</taxon>
    </lineage>
</organism>
<dbReference type="GO" id="GO:0009897">
    <property type="term" value="C:external side of plasma membrane"/>
    <property type="evidence" value="ECO:0007669"/>
    <property type="project" value="TreeGrafter"/>
</dbReference>
<evidence type="ECO:0000256" key="6">
    <source>
        <dbReference type="ARBA" id="ARBA00023170"/>
    </source>
</evidence>
<evidence type="ECO:0000313" key="11">
    <source>
        <dbReference type="Proteomes" id="UP000503349"/>
    </source>
</evidence>
<evidence type="ECO:0000313" key="10">
    <source>
        <dbReference type="EMBL" id="KAF3699007.1"/>
    </source>
</evidence>
<evidence type="ECO:0000256" key="8">
    <source>
        <dbReference type="SAM" id="Phobius"/>
    </source>
</evidence>